<keyword evidence="1" id="KW-0732">Signal</keyword>
<evidence type="ECO:0000313" key="3">
    <source>
        <dbReference type="Proteomes" id="UP000076842"/>
    </source>
</evidence>
<evidence type="ECO:0008006" key="4">
    <source>
        <dbReference type="Google" id="ProtNLM"/>
    </source>
</evidence>
<sequence>MRLISALLLSLPTLIVALSIRDDPMALVLNFVTCTEDTHSRWYSINSAFAPKIAPAAVWGQIGNFTAPTWTNWTRVTGGDNAPGSRRYYIGSSGQEEYQELVISKEDSAHATFLQVFSNSDAVGQANGVGIEFSDVLGLLAATNATEGMPGSVLTWVTAGCSNDSSSAEAFSFNKHAARFNAWLSAFNSSVA</sequence>
<feature type="signal peptide" evidence="1">
    <location>
        <begin position="1"/>
        <end position="17"/>
    </location>
</feature>
<reference evidence="2 3" key="1">
    <citation type="journal article" date="2016" name="Mol. Biol. Evol.">
        <title>Comparative Genomics of Early-Diverging Mushroom-Forming Fungi Provides Insights into the Origins of Lignocellulose Decay Capabilities.</title>
        <authorList>
            <person name="Nagy L.G."/>
            <person name="Riley R."/>
            <person name="Tritt A."/>
            <person name="Adam C."/>
            <person name="Daum C."/>
            <person name="Floudas D."/>
            <person name="Sun H."/>
            <person name="Yadav J.S."/>
            <person name="Pangilinan J."/>
            <person name="Larsson K.H."/>
            <person name="Matsuura K."/>
            <person name="Barry K."/>
            <person name="Labutti K."/>
            <person name="Kuo R."/>
            <person name="Ohm R.A."/>
            <person name="Bhattacharya S.S."/>
            <person name="Shirouzu T."/>
            <person name="Yoshinaga Y."/>
            <person name="Martin F.M."/>
            <person name="Grigoriev I.V."/>
            <person name="Hibbett D.S."/>
        </authorList>
    </citation>
    <scope>NUCLEOTIDE SEQUENCE [LARGE SCALE GENOMIC DNA]</scope>
    <source>
        <strain evidence="2 3">HHB12733</strain>
    </source>
</reference>
<evidence type="ECO:0000313" key="2">
    <source>
        <dbReference type="EMBL" id="KZT59433.1"/>
    </source>
</evidence>
<accession>A0A165HL78</accession>
<keyword evidence="3" id="KW-1185">Reference proteome</keyword>
<name>A0A165HL78_9BASI</name>
<evidence type="ECO:0000256" key="1">
    <source>
        <dbReference type="SAM" id="SignalP"/>
    </source>
</evidence>
<feature type="chain" id="PRO_5007858728" description="Glycoside hydrolase family 12 protein" evidence="1">
    <location>
        <begin position="18"/>
        <end position="192"/>
    </location>
</feature>
<protein>
    <recommendedName>
        <fullName evidence="4">Glycoside hydrolase family 12 protein</fullName>
    </recommendedName>
</protein>
<dbReference type="EMBL" id="KV423940">
    <property type="protein sequence ID" value="KZT59433.1"/>
    <property type="molecule type" value="Genomic_DNA"/>
</dbReference>
<dbReference type="Proteomes" id="UP000076842">
    <property type="component" value="Unassembled WGS sequence"/>
</dbReference>
<organism evidence="2 3">
    <name type="scientific">Calocera cornea HHB12733</name>
    <dbReference type="NCBI Taxonomy" id="1353952"/>
    <lineage>
        <taxon>Eukaryota</taxon>
        <taxon>Fungi</taxon>
        <taxon>Dikarya</taxon>
        <taxon>Basidiomycota</taxon>
        <taxon>Agaricomycotina</taxon>
        <taxon>Dacrymycetes</taxon>
        <taxon>Dacrymycetales</taxon>
        <taxon>Dacrymycetaceae</taxon>
        <taxon>Calocera</taxon>
    </lineage>
</organism>
<dbReference type="InParanoid" id="A0A165HL78"/>
<dbReference type="AlphaFoldDB" id="A0A165HL78"/>
<proteinExistence type="predicted"/>
<gene>
    <name evidence="2" type="ORF">CALCODRAFT_493583</name>
</gene>